<protein>
    <submittedName>
        <fullName evidence="1">Uncharacterized protein</fullName>
    </submittedName>
</protein>
<gene>
    <name evidence="1" type="ORF">M2272_000826</name>
</gene>
<evidence type="ECO:0000313" key="2">
    <source>
        <dbReference type="Proteomes" id="UP001160130"/>
    </source>
</evidence>
<organism evidence="1 2">
    <name type="scientific">Mycolicibacterium frederiksbergense</name>
    <dbReference type="NCBI Taxonomy" id="117567"/>
    <lineage>
        <taxon>Bacteria</taxon>
        <taxon>Bacillati</taxon>
        <taxon>Actinomycetota</taxon>
        <taxon>Actinomycetes</taxon>
        <taxon>Mycobacteriales</taxon>
        <taxon>Mycobacteriaceae</taxon>
        <taxon>Mycolicibacterium</taxon>
    </lineage>
</organism>
<sequence>MLGGVCSAGKADGRGAASPLYKEKGCRAAGNVGVDLTVAGRRRFRGANGDSGAAARVIPGA</sequence>
<evidence type="ECO:0000313" key="1">
    <source>
        <dbReference type="EMBL" id="MDH6194205.1"/>
    </source>
</evidence>
<comment type="caution">
    <text evidence="1">The sequence shown here is derived from an EMBL/GenBank/DDBJ whole genome shotgun (WGS) entry which is preliminary data.</text>
</comment>
<accession>A0ABT6KU10</accession>
<dbReference type="Proteomes" id="UP001160130">
    <property type="component" value="Unassembled WGS sequence"/>
</dbReference>
<keyword evidence="2" id="KW-1185">Reference proteome</keyword>
<reference evidence="1 2" key="1">
    <citation type="submission" date="2023-04" db="EMBL/GenBank/DDBJ databases">
        <title>Forest soil microbial communities from Buena Vista Peninsula, Colon Province, Panama.</title>
        <authorList>
            <person name="Bouskill N."/>
        </authorList>
    </citation>
    <scope>NUCLEOTIDE SEQUENCE [LARGE SCALE GENOMIC DNA]</scope>
    <source>
        <strain evidence="1 2">AC80</strain>
    </source>
</reference>
<proteinExistence type="predicted"/>
<name>A0ABT6KU10_9MYCO</name>
<dbReference type="EMBL" id="JARXVE010000001">
    <property type="protein sequence ID" value="MDH6194205.1"/>
    <property type="molecule type" value="Genomic_DNA"/>
</dbReference>